<evidence type="ECO:0000256" key="6">
    <source>
        <dbReference type="SAM" id="Phobius"/>
    </source>
</evidence>
<evidence type="ECO:0000256" key="5">
    <source>
        <dbReference type="ARBA" id="ARBA00023136"/>
    </source>
</evidence>
<protein>
    <submittedName>
        <fullName evidence="7">YjbE family integral membrane protein</fullName>
    </submittedName>
</protein>
<feature type="transmembrane region" description="Helical" evidence="6">
    <location>
        <begin position="12"/>
        <end position="34"/>
    </location>
</feature>
<feature type="transmembrane region" description="Helical" evidence="6">
    <location>
        <begin position="110"/>
        <end position="132"/>
    </location>
</feature>
<dbReference type="InterPro" id="IPR005496">
    <property type="entry name" value="Integral_membrane_TerC"/>
</dbReference>
<comment type="caution">
    <text evidence="7">The sequence shown here is derived from an EMBL/GenBank/DDBJ whole genome shotgun (WGS) entry which is preliminary data.</text>
</comment>
<dbReference type="OrthoDB" id="5295733at2"/>
<evidence type="ECO:0000256" key="2">
    <source>
        <dbReference type="ARBA" id="ARBA00007511"/>
    </source>
</evidence>
<name>A0A4R6G5A9_9BURK</name>
<organism evidence="7 8">
    <name type="scientific">Herminiimonas fonticola</name>
    <dbReference type="NCBI Taxonomy" id="303380"/>
    <lineage>
        <taxon>Bacteria</taxon>
        <taxon>Pseudomonadati</taxon>
        <taxon>Pseudomonadota</taxon>
        <taxon>Betaproteobacteria</taxon>
        <taxon>Burkholderiales</taxon>
        <taxon>Oxalobacteraceae</taxon>
        <taxon>Herminiimonas</taxon>
    </lineage>
</organism>
<dbReference type="InterPro" id="IPR022301">
    <property type="entry name" value="Integral_membrane_YjbE"/>
</dbReference>
<comment type="subcellular location">
    <subcellularLocation>
        <location evidence="1">Membrane</location>
        <topology evidence="1">Multi-pass membrane protein</topology>
    </subcellularLocation>
</comment>
<dbReference type="AlphaFoldDB" id="A0A4R6G5A9"/>
<dbReference type="EMBL" id="SNWF01000006">
    <property type="protein sequence ID" value="TDN88835.1"/>
    <property type="molecule type" value="Genomic_DNA"/>
</dbReference>
<evidence type="ECO:0000313" key="8">
    <source>
        <dbReference type="Proteomes" id="UP000294737"/>
    </source>
</evidence>
<dbReference type="GO" id="GO:0016020">
    <property type="term" value="C:membrane"/>
    <property type="evidence" value="ECO:0007669"/>
    <property type="project" value="UniProtKB-SubCell"/>
</dbReference>
<dbReference type="Proteomes" id="UP000294737">
    <property type="component" value="Unassembled WGS sequence"/>
</dbReference>
<keyword evidence="3 6" id="KW-0812">Transmembrane</keyword>
<sequence length="236" mass="25279">MDLFSAEFVSALLAIIVIDLVLAGDNAIVIALVARKLPHHLQRITILGGTAAAIVVRIAMTLAIVWLLNVPGLLLVGGVLLVWIAYKLLAPVQEEKKEFDVSGKRIGLWAAIRTIVVADAVMGMDNVLGVAGAAQGEFMLVVIGLLISVPIMIAGSTLILKWVERYPVIIYVGATILAWTAVKMIVQEPMLSGVFAQHPIASWLLYGLVIGGVVLSGLLRDVPIKPNHREGTPRHP</sequence>
<evidence type="ECO:0000256" key="1">
    <source>
        <dbReference type="ARBA" id="ARBA00004141"/>
    </source>
</evidence>
<evidence type="ECO:0000256" key="4">
    <source>
        <dbReference type="ARBA" id="ARBA00022989"/>
    </source>
</evidence>
<accession>A0A4R6G5A9</accession>
<gene>
    <name evidence="7" type="ORF">EV677_2422</name>
</gene>
<dbReference type="Pfam" id="PF03741">
    <property type="entry name" value="TerC"/>
    <property type="match status" value="1"/>
</dbReference>
<feature type="transmembrane region" description="Helical" evidence="6">
    <location>
        <begin position="138"/>
        <end position="159"/>
    </location>
</feature>
<dbReference type="RefSeq" id="WP_112992740.1">
    <property type="nucleotide sequence ID" value="NZ_PTLZ01000004.1"/>
</dbReference>
<feature type="transmembrane region" description="Helical" evidence="6">
    <location>
        <begin position="46"/>
        <end position="66"/>
    </location>
</feature>
<comment type="similarity">
    <text evidence="2">Belongs to the TerC family.</text>
</comment>
<proteinExistence type="inferred from homology"/>
<evidence type="ECO:0000313" key="7">
    <source>
        <dbReference type="EMBL" id="TDN88835.1"/>
    </source>
</evidence>
<reference evidence="7 8" key="1">
    <citation type="submission" date="2019-03" db="EMBL/GenBank/DDBJ databases">
        <title>Genomic Encyclopedia of Type Strains, Phase IV (KMG-IV): sequencing the most valuable type-strain genomes for metagenomic binning, comparative biology and taxonomic classification.</title>
        <authorList>
            <person name="Goeker M."/>
        </authorList>
    </citation>
    <scope>NUCLEOTIDE SEQUENCE [LARGE SCALE GENOMIC DNA]</scope>
    <source>
        <strain evidence="7 8">DSM 18555</strain>
    </source>
</reference>
<keyword evidence="5 6" id="KW-0472">Membrane</keyword>
<keyword evidence="8" id="KW-1185">Reference proteome</keyword>
<dbReference type="PANTHER" id="PTHR30238:SF4">
    <property type="entry name" value="SLL1022 PROTEIN"/>
    <property type="match status" value="1"/>
</dbReference>
<feature type="transmembrane region" description="Helical" evidence="6">
    <location>
        <begin position="72"/>
        <end position="89"/>
    </location>
</feature>
<feature type="transmembrane region" description="Helical" evidence="6">
    <location>
        <begin position="198"/>
        <end position="219"/>
    </location>
</feature>
<dbReference type="PANTHER" id="PTHR30238">
    <property type="entry name" value="MEMBRANE BOUND PREDICTED REDOX MODULATOR"/>
    <property type="match status" value="1"/>
</dbReference>
<feature type="transmembrane region" description="Helical" evidence="6">
    <location>
        <begin position="166"/>
        <end position="186"/>
    </location>
</feature>
<evidence type="ECO:0000256" key="3">
    <source>
        <dbReference type="ARBA" id="ARBA00022692"/>
    </source>
</evidence>
<dbReference type="NCBIfam" id="TIGR03717">
    <property type="entry name" value="R_switched_YjbE"/>
    <property type="match status" value="1"/>
</dbReference>
<keyword evidence="4 6" id="KW-1133">Transmembrane helix</keyword>